<accession>A0A919ANA9</accession>
<dbReference type="InterPro" id="IPR005802">
    <property type="entry name" value="ADC_synth_comp_1"/>
</dbReference>
<sequence>MDPWINLEFAMPMPLLRRPPFVLLDDSRKSSVAGQSRLFHDPEYIITANTLDEVPDALKRIDAAYSDGLHVAGWISYEVAASFEEKLARLYCGKAPEPLIWMMATRHMARLSPHDTLEHLDAASIGTQRRATLKAGPPDTDKNSYLSAIGKLKDYILSGDIYQVNYTYPVPLTLSGDVLALYGQLRTAQPVPYGAFIDTGPVDADNPAEQYQILSLSPELFLSRRGNQLTCKPMKGTAPRGNTPTSDADTVASLRTDEKSKAENLMIVDLIRNDLSKMARPGSVTTTDLFSVETYPTLHQMTSTVTADAEESLLPSDVIKAMFPCGSVTGAPKIRAMEIISELEDTPRGIYCGAIGHFSPPKLTAGGESPGPDWTLNVPIRTVVLDHFGQGRISIGSGIVADSDAESEYAECNLKARFLEEKGRNFHLIETLKYNPAAHHSGDEALTFLDLHMDRLQASAAYFGFPYDAASIRAALDAHTSALPHLNNSTDNNSTGGYYRLRLLLADTGAVSITSVAVNSMRKSAHPAKVYINKTRTDSRDRFLYHKTTRRDLYDREYKKASAQGFADTIFLNENGAVTEGAIHNLFARFGDQIVTPPVSAGLLPGTLRANLLRTAPNIYTERHLTVGDLEKADALYLGNSVRGMTEVILDTAPD</sequence>
<dbReference type="Gene3D" id="3.30.470.10">
    <property type="match status" value="1"/>
</dbReference>
<evidence type="ECO:0000256" key="1">
    <source>
        <dbReference type="ARBA" id="ARBA00014472"/>
    </source>
</evidence>
<dbReference type="InterPro" id="IPR043132">
    <property type="entry name" value="BCAT-like_C"/>
</dbReference>
<evidence type="ECO:0000256" key="2">
    <source>
        <dbReference type="SAM" id="MobiDB-lite"/>
    </source>
</evidence>
<name>A0A919ANA9_9PROT</name>
<dbReference type="InterPro" id="IPR005801">
    <property type="entry name" value="ADC_synthase"/>
</dbReference>
<feature type="domain" description="Chorismate-utilising enzyme C-terminal" evidence="3">
    <location>
        <begin position="142"/>
        <end position="415"/>
    </location>
</feature>
<protein>
    <recommendedName>
        <fullName evidence="1">Probable branched-chain-amino-acid aminotransferase</fullName>
    </recommendedName>
</protein>
<dbReference type="Gene3D" id="3.60.120.10">
    <property type="entry name" value="Anthranilate synthase"/>
    <property type="match status" value="1"/>
</dbReference>
<dbReference type="Gene3D" id="3.20.10.10">
    <property type="entry name" value="D-amino Acid Aminotransferase, subunit A, domain 2"/>
    <property type="match status" value="1"/>
</dbReference>
<dbReference type="InterPro" id="IPR001544">
    <property type="entry name" value="Aminotrans_IV"/>
</dbReference>
<dbReference type="PANTHER" id="PTHR11236">
    <property type="entry name" value="AMINOBENZOATE/ANTHRANILATE SYNTHASE"/>
    <property type="match status" value="1"/>
</dbReference>
<dbReference type="PANTHER" id="PTHR11236:SF50">
    <property type="entry name" value="AMINODEOXYCHORISMATE SYNTHASE COMPONENT 1"/>
    <property type="match status" value="1"/>
</dbReference>
<organism evidence="4 5">
    <name type="scientific">Kordiimonas sediminis</name>
    <dbReference type="NCBI Taxonomy" id="1735581"/>
    <lineage>
        <taxon>Bacteria</taxon>
        <taxon>Pseudomonadati</taxon>
        <taxon>Pseudomonadota</taxon>
        <taxon>Alphaproteobacteria</taxon>
        <taxon>Kordiimonadales</taxon>
        <taxon>Kordiimonadaceae</taxon>
        <taxon>Kordiimonas</taxon>
    </lineage>
</organism>
<dbReference type="GO" id="GO:0046820">
    <property type="term" value="F:4-amino-4-deoxychorismate synthase activity"/>
    <property type="evidence" value="ECO:0007669"/>
    <property type="project" value="TreeGrafter"/>
</dbReference>
<feature type="region of interest" description="Disordered" evidence="2">
    <location>
        <begin position="232"/>
        <end position="253"/>
    </location>
</feature>
<dbReference type="Pfam" id="PF00425">
    <property type="entry name" value="Chorismate_bind"/>
    <property type="match status" value="1"/>
</dbReference>
<evidence type="ECO:0000313" key="5">
    <source>
        <dbReference type="Proteomes" id="UP000630923"/>
    </source>
</evidence>
<dbReference type="NCBIfam" id="TIGR00553">
    <property type="entry name" value="pabB"/>
    <property type="match status" value="1"/>
</dbReference>
<keyword evidence="5" id="KW-1185">Reference proteome</keyword>
<proteinExistence type="predicted"/>
<reference evidence="4" key="2">
    <citation type="submission" date="2020-09" db="EMBL/GenBank/DDBJ databases">
        <authorList>
            <person name="Sun Q."/>
            <person name="Kim S."/>
        </authorList>
    </citation>
    <scope>NUCLEOTIDE SEQUENCE</scope>
    <source>
        <strain evidence="4">KCTC 42590</strain>
    </source>
</reference>
<dbReference type="SUPFAM" id="SSF56752">
    <property type="entry name" value="D-aminoacid aminotransferase-like PLP-dependent enzymes"/>
    <property type="match status" value="1"/>
</dbReference>
<dbReference type="InterPro" id="IPR019999">
    <property type="entry name" value="Anth_synth_I-like"/>
</dbReference>
<dbReference type="SUPFAM" id="SSF56322">
    <property type="entry name" value="ADC synthase"/>
    <property type="match status" value="1"/>
</dbReference>
<comment type="caution">
    <text evidence="4">The sequence shown here is derived from an EMBL/GenBank/DDBJ whole genome shotgun (WGS) entry which is preliminary data.</text>
</comment>
<dbReference type="AlphaFoldDB" id="A0A919ANA9"/>
<dbReference type="PRINTS" id="PR00095">
    <property type="entry name" value="ANTSNTHASEI"/>
</dbReference>
<dbReference type="Proteomes" id="UP000630923">
    <property type="component" value="Unassembled WGS sequence"/>
</dbReference>
<dbReference type="GO" id="GO:0000162">
    <property type="term" value="P:L-tryptophan biosynthetic process"/>
    <property type="evidence" value="ECO:0007669"/>
    <property type="project" value="TreeGrafter"/>
</dbReference>
<reference evidence="4" key="1">
    <citation type="journal article" date="2014" name="Int. J. Syst. Evol. Microbiol.">
        <title>Complete genome sequence of Corynebacterium casei LMG S-19264T (=DSM 44701T), isolated from a smear-ripened cheese.</title>
        <authorList>
            <consortium name="US DOE Joint Genome Institute (JGI-PGF)"/>
            <person name="Walter F."/>
            <person name="Albersmeier A."/>
            <person name="Kalinowski J."/>
            <person name="Ruckert C."/>
        </authorList>
    </citation>
    <scope>NUCLEOTIDE SEQUENCE</scope>
    <source>
        <strain evidence="4">KCTC 42590</strain>
    </source>
</reference>
<dbReference type="EMBL" id="BNCI01000001">
    <property type="protein sequence ID" value="GHF16941.1"/>
    <property type="molecule type" value="Genomic_DNA"/>
</dbReference>
<dbReference type="RefSeq" id="WP_191250356.1">
    <property type="nucleotide sequence ID" value="NZ_BNCI01000001.1"/>
</dbReference>
<dbReference type="InterPro" id="IPR036038">
    <property type="entry name" value="Aminotransferase-like"/>
</dbReference>
<dbReference type="InterPro" id="IPR043131">
    <property type="entry name" value="BCAT-like_N"/>
</dbReference>
<dbReference type="Pfam" id="PF01063">
    <property type="entry name" value="Aminotran_4"/>
    <property type="match status" value="1"/>
</dbReference>
<evidence type="ECO:0000259" key="3">
    <source>
        <dbReference type="Pfam" id="PF00425"/>
    </source>
</evidence>
<gene>
    <name evidence="4" type="ORF">GCM10017044_09120</name>
</gene>
<dbReference type="GO" id="GO:0009396">
    <property type="term" value="P:folic acid-containing compound biosynthetic process"/>
    <property type="evidence" value="ECO:0007669"/>
    <property type="project" value="InterPro"/>
</dbReference>
<dbReference type="InterPro" id="IPR015890">
    <property type="entry name" value="Chorismate_C"/>
</dbReference>
<evidence type="ECO:0000313" key="4">
    <source>
        <dbReference type="EMBL" id="GHF16941.1"/>
    </source>
</evidence>